<evidence type="ECO:0000313" key="2">
    <source>
        <dbReference type="EMBL" id="KAL1872938.1"/>
    </source>
</evidence>
<evidence type="ECO:0000313" key="3">
    <source>
        <dbReference type="Proteomes" id="UP001583193"/>
    </source>
</evidence>
<protein>
    <submittedName>
        <fullName evidence="2">Uncharacterized protein</fullName>
    </submittedName>
</protein>
<gene>
    <name evidence="2" type="ORF">Plec18167_006589</name>
</gene>
<feature type="chain" id="PRO_5046816435" evidence="1">
    <location>
        <begin position="17"/>
        <end position="108"/>
    </location>
</feature>
<feature type="signal peptide" evidence="1">
    <location>
        <begin position="1"/>
        <end position="16"/>
    </location>
</feature>
<name>A0ABR3XBD4_9EURO</name>
<proteinExistence type="predicted"/>
<reference evidence="2 3" key="1">
    <citation type="journal article" date="2024" name="IMA Fungus">
        <title>IMA Genome - F19 : A genome assembly and annotation guide to empower mycologists, including annotated draft genome sequences of Ceratocystis pirilliformis, Diaporthe australafricana, Fusarium ophioides, Paecilomyces lecythidis, and Sporothrix stenoceras.</title>
        <authorList>
            <person name="Aylward J."/>
            <person name="Wilson A.M."/>
            <person name="Visagie C.M."/>
            <person name="Spraker J."/>
            <person name="Barnes I."/>
            <person name="Buitendag C."/>
            <person name="Ceriani C."/>
            <person name="Del Mar Angel L."/>
            <person name="du Plessis D."/>
            <person name="Fuchs T."/>
            <person name="Gasser K."/>
            <person name="Kramer D."/>
            <person name="Li W."/>
            <person name="Munsamy K."/>
            <person name="Piso A."/>
            <person name="Price J.L."/>
            <person name="Sonnekus B."/>
            <person name="Thomas C."/>
            <person name="van der Nest A."/>
            <person name="van Dijk A."/>
            <person name="van Heerden A."/>
            <person name="van Vuuren N."/>
            <person name="Yilmaz N."/>
            <person name="Duong T.A."/>
            <person name="van der Merwe N.A."/>
            <person name="Wingfield M.J."/>
            <person name="Wingfield B.D."/>
        </authorList>
    </citation>
    <scope>NUCLEOTIDE SEQUENCE [LARGE SCALE GENOMIC DNA]</scope>
    <source>
        <strain evidence="2 3">CMW 18167</strain>
    </source>
</reference>
<keyword evidence="3" id="KW-1185">Reference proteome</keyword>
<comment type="caution">
    <text evidence="2">The sequence shown here is derived from an EMBL/GenBank/DDBJ whole genome shotgun (WGS) entry which is preliminary data.</text>
</comment>
<sequence>MKLFAAILPVIGLVAADTLQLDFHSGASCSDSPFQTFTIGNVGECHNTAQTFHAFLEHNIAQSFFGRNLRVFAFAEQNCQGSFSQLDLSNGLCGIQEGVSFKIDTKTS</sequence>
<dbReference type="Proteomes" id="UP001583193">
    <property type="component" value="Unassembled WGS sequence"/>
</dbReference>
<evidence type="ECO:0000256" key="1">
    <source>
        <dbReference type="SAM" id="SignalP"/>
    </source>
</evidence>
<accession>A0ABR3XBD4</accession>
<organism evidence="2 3">
    <name type="scientific">Paecilomyces lecythidis</name>
    <dbReference type="NCBI Taxonomy" id="3004212"/>
    <lineage>
        <taxon>Eukaryota</taxon>
        <taxon>Fungi</taxon>
        <taxon>Dikarya</taxon>
        <taxon>Ascomycota</taxon>
        <taxon>Pezizomycotina</taxon>
        <taxon>Eurotiomycetes</taxon>
        <taxon>Eurotiomycetidae</taxon>
        <taxon>Eurotiales</taxon>
        <taxon>Thermoascaceae</taxon>
        <taxon>Paecilomyces</taxon>
    </lineage>
</organism>
<dbReference type="EMBL" id="JAVDPF010000023">
    <property type="protein sequence ID" value="KAL1872938.1"/>
    <property type="molecule type" value="Genomic_DNA"/>
</dbReference>
<keyword evidence="1" id="KW-0732">Signal</keyword>